<accession>Q2SKJ2</accession>
<feature type="compositionally biased region" description="Basic and acidic residues" evidence="1">
    <location>
        <begin position="44"/>
        <end position="63"/>
    </location>
</feature>
<feature type="region of interest" description="Disordered" evidence="1">
    <location>
        <begin position="44"/>
        <end position="64"/>
    </location>
</feature>
<name>Q2SKJ2_HAHCH</name>
<proteinExistence type="predicted"/>
<dbReference type="KEGG" id="hch:HCH_01998"/>
<evidence type="ECO:0000256" key="1">
    <source>
        <dbReference type="SAM" id="MobiDB-lite"/>
    </source>
</evidence>
<evidence type="ECO:0000313" key="3">
    <source>
        <dbReference type="Proteomes" id="UP000000238"/>
    </source>
</evidence>
<dbReference type="AlphaFoldDB" id="Q2SKJ2"/>
<dbReference type="HOGENOM" id="CLU_109761_0_0_6"/>
<evidence type="ECO:0000313" key="2">
    <source>
        <dbReference type="EMBL" id="ABC28832.1"/>
    </source>
</evidence>
<dbReference type="STRING" id="349521.HCH_01998"/>
<organism evidence="2 3">
    <name type="scientific">Hahella chejuensis (strain KCTC 2396)</name>
    <dbReference type="NCBI Taxonomy" id="349521"/>
    <lineage>
        <taxon>Bacteria</taxon>
        <taxon>Pseudomonadati</taxon>
        <taxon>Pseudomonadota</taxon>
        <taxon>Gammaproteobacteria</taxon>
        <taxon>Oceanospirillales</taxon>
        <taxon>Hahellaceae</taxon>
        <taxon>Hahella</taxon>
    </lineage>
</organism>
<reference evidence="2 3" key="1">
    <citation type="journal article" date="2005" name="Nucleic Acids Res.">
        <title>Genomic blueprint of Hahella chejuensis, a marine microbe producing an algicidal agent.</title>
        <authorList>
            <person name="Jeong H."/>
            <person name="Yim J.H."/>
            <person name="Lee C."/>
            <person name="Choi S.-H."/>
            <person name="Park Y.K."/>
            <person name="Yoon S.H."/>
            <person name="Hur C.-G."/>
            <person name="Kang H.-Y."/>
            <person name="Kim D."/>
            <person name="Lee H.H."/>
            <person name="Park K.H."/>
            <person name="Park S.-H."/>
            <person name="Park H.-S."/>
            <person name="Lee H.K."/>
            <person name="Oh T.K."/>
            <person name="Kim J.F."/>
        </authorList>
    </citation>
    <scope>NUCLEOTIDE SEQUENCE [LARGE SCALE GENOMIC DNA]</scope>
    <source>
        <strain evidence="2 3">KCTC 2396</strain>
    </source>
</reference>
<dbReference type="RefSeq" id="WP_011395903.1">
    <property type="nucleotide sequence ID" value="NC_007645.1"/>
</dbReference>
<dbReference type="EMBL" id="CP000155">
    <property type="protein sequence ID" value="ABC28832.1"/>
    <property type="molecule type" value="Genomic_DNA"/>
</dbReference>
<keyword evidence="3" id="KW-1185">Reference proteome</keyword>
<dbReference type="OrthoDB" id="6203771at2"/>
<sequence>MKKVILLAAAMGCGMQSVGAEETKMRAAGSKVIYIETTQTDEFDRREYEQDSRGRGYDYESHHRANRKLRKRVKQLELAVRQLQDTVFELQNAAPPAPAPKYSCLLSTHKGTFIGSGMSKLEAKGIVVQQCEANNPPYLCGIHNVTCEKNK</sequence>
<protein>
    <submittedName>
        <fullName evidence="2">Uncharacterized protein</fullName>
    </submittedName>
</protein>
<gene>
    <name evidence="2" type="ordered locus">HCH_01998</name>
</gene>
<dbReference type="Proteomes" id="UP000000238">
    <property type="component" value="Chromosome"/>
</dbReference>